<comment type="caution">
    <text evidence="1">The sequence shown here is derived from an EMBL/GenBank/DDBJ whole genome shotgun (WGS) entry which is preliminary data.</text>
</comment>
<dbReference type="Proteomes" id="UP001234581">
    <property type="component" value="Unassembled WGS sequence"/>
</dbReference>
<reference evidence="1 2" key="1">
    <citation type="submission" date="2023-03" db="EMBL/GenBank/DDBJ databases">
        <title>Genome sequence of Lichtheimia ornata CBS 291.66.</title>
        <authorList>
            <person name="Mohabir J.T."/>
            <person name="Shea T.P."/>
            <person name="Kurbessoian T."/>
            <person name="Berby B."/>
            <person name="Fontaine J."/>
            <person name="Livny J."/>
            <person name="Gnirke A."/>
            <person name="Stajich J.E."/>
            <person name="Cuomo C.A."/>
        </authorList>
    </citation>
    <scope>NUCLEOTIDE SEQUENCE [LARGE SCALE GENOMIC DNA]</scope>
    <source>
        <strain evidence="1">CBS 291.66</strain>
    </source>
</reference>
<keyword evidence="2" id="KW-1185">Reference proteome</keyword>
<dbReference type="GeneID" id="83211041"/>
<evidence type="ECO:0000313" key="2">
    <source>
        <dbReference type="Proteomes" id="UP001234581"/>
    </source>
</evidence>
<sequence length="554" mass="63939">MDDALSTIKYNAIQAFFTWLSGTLCKVHPLLSPSHCTFAFDTLVSLRRSSLAVVQLGQLGFNRRWHVNIFFPHMDDPMDNTYVKMFINHVFLPALSQEARFDRMNFGASYTADQELFRNQMGHIYPHASLVEEEHLEDLVERMRVIINGTPTLARFRGFFFDTWCRGIKNAYTYRESEARDPEMEALRRSVRDIEWEFIDKANSYIDFAIEALPGHSYNAPSFMGLPMGYAYDISKTLRQAFFFNPGRGNRIACHVSRNDPFLHFEHLAMQVYGKHKTRFYEYKPGNDRPGVSVDAERIYNNTINGFAAFCNHTLGAMPAYHDGIRIEVRITLESLEYYDDFIQEIMTDYIDQENSIYWIKTSSIYSVWRALFQGLKWGIDNMDEGSNRHHLSFARRASVACYLASHVSGWFSRPDNNHDGWRQVYAILHRHRAPGSNIRATFQVEDSISQELNPNGHDADECPIIQGHFCSLPADQDHLPLAQDQQDLQGQHDQQGQDDDKSQGVCVDSFQQAVQILRRCCHTHSLRLSGTLVPHKFTTIHHVLRGYEPSILN</sequence>
<evidence type="ECO:0000313" key="1">
    <source>
        <dbReference type="EMBL" id="KAJ8660581.1"/>
    </source>
</evidence>
<accession>A0AAD7VAI9</accession>
<gene>
    <name evidence="1" type="ORF">O0I10_003628</name>
</gene>
<name>A0AAD7VAI9_9FUNG</name>
<dbReference type="RefSeq" id="XP_058345494.1">
    <property type="nucleotide sequence ID" value="XM_058483696.1"/>
</dbReference>
<organism evidence="1 2">
    <name type="scientific">Lichtheimia ornata</name>
    <dbReference type="NCBI Taxonomy" id="688661"/>
    <lineage>
        <taxon>Eukaryota</taxon>
        <taxon>Fungi</taxon>
        <taxon>Fungi incertae sedis</taxon>
        <taxon>Mucoromycota</taxon>
        <taxon>Mucoromycotina</taxon>
        <taxon>Mucoromycetes</taxon>
        <taxon>Mucorales</taxon>
        <taxon>Lichtheimiaceae</taxon>
        <taxon>Lichtheimia</taxon>
    </lineage>
</organism>
<dbReference type="EMBL" id="JARTCD010000012">
    <property type="protein sequence ID" value="KAJ8660581.1"/>
    <property type="molecule type" value="Genomic_DNA"/>
</dbReference>
<proteinExistence type="predicted"/>
<dbReference type="AlphaFoldDB" id="A0AAD7VAI9"/>
<protein>
    <submittedName>
        <fullName evidence="1">Uncharacterized protein</fullName>
    </submittedName>
</protein>